<dbReference type="EMBL" id="UINC01001258">
    <property type="protein sequence ID" value="SUZ75759.1"/>
    <property type="molecule type" value="Genomic_DNA"/>
</dbReference>
<sequence length="149" mass="16403">MHSKSRLTIVFLCAGLLSPTIADNQNLKTVLPAKISKDDSTGMIFHREDMTATTHSDGHQTEDVTTMLSSDGKFSSGMYRSGKTRLEISRPYGVNEFMYFLSGSITLTSSDGSVMTVHAGEAVTIPKEWTGIFDTDGYEKIWVIHSSDE</sequence>
<dbReference type="InterPro" id="IPR014710">
    <property type="entry name" value="RmlC-like_jellyroll"/>
</dbReference>
<evidence type="ECO:0000313" key="2">
    <source>
        <dbReference type="EMBL" id="SUZ75759.1"/>
    </source>
</evidence>
<name>A0A381QBJ3_9ZZZZ</name>
<feature type="domain" description="(S)-ureidoglycine aminohydrolase cupin" evidence="1">
    <location>
        <begin position="71"/>
        <end position="134"/>
    </location>
</feature>
<dbReference type="Pfam" id="PF05899">
    <property type="entry name" value="Cupin_3"/>
    <property type="match status" value="1"/>
</dbReference>
<protein>
    <recommendedName>
        <fullName evidence="1">(S)-ureidoglycine aminohydrolase cupin domain-containing protein</fullName>
    </recommendedName>
</protein>
<dbReference type="Gene3D" id="2.60.120.10">
    <property type="entry name" value="Jelly Rolls"/>
    <property type="match status" value="1"/>
</dbReference>
<dbReference type="AlphaFoldDB" id="A0A381QBJ3"/>
<gene>
    <name evidence="2" type="ORF">METZ01_LOCUS28613</name>
</gene>
<dbReference type="SUPFAM" id="SSF51182">
    <property type="entry name" value="RmlC-like cupins"/>
    <property type="match status" value="1"/>
</dbReference>
<proteinExistence type="predicted"/>
<dbReference type="InterPro" id="IPR011051">
    <property type="entry name" value="RmlC_Cupin_sf"/>
</dbReference>
<dbReference type="InterPro" id="IPR008579">
    <property type="entry name" value="UGlyAH_Cupin_dom"/>
</dbReference>
<accession>A0A381QBJ3</accession>
<organism evidence="2">
    <name type="scientific">marine metagenome</name>
    <dbReference type="NCBI Taxonomy" id="408172"/>
    <lineage>
        <taxon>unclassified sequences</taxon>
        <taxon>metagenomes</taxon>
        <taxon>ecological metagenomes</taxon>
    </lineage>
</organism>
<reference evidence="2" key="1">
    <citation type="submission" date="2018-05" db="EMBL/GenBank/DDBJ databases">
        <authorList>
            <person name="Lanie J.A."/>
            <person name="Ng W.-L."/>
            <person name="Kazmierczak K.M."/>
            <person name="Andrzejewski T.M."/>
            <person name="Davidsen T.M."/>
            <person name="Wayne K.J."/>
            <person name="Tettelin H."/>
            <person name="Glass J.I."/>
            <person name="Rusch D."/>
            <person name="Podicherti R."/>
            <person name="Tsui H.-C.T."/>
            <person name="Winkler M.E."/>
        </authorList>
    </citation>
    <scope>NUCLEOTIDE SEQUENCE</scope>
</reference>
<evidence type="ECO:0000259" key="1">
    <source>
        <dbReference type="Pfam" id="PF05899"/>
    </source>
</evidence>